<evidence type="ECO:0000259" key="6">
    <source>
        <dbReference type="PROSITE" id="PS51084"/>
    </source>
</evidence>
<accession>A0A4Q4ZB90</accession>
<feature type="compositionally biased region" description="Basic and acidic residues" evidence="5">
    <location>
        <begin position="1"/>
        <end position="10"/>
    </location>
</feature>
<name>A0A4Q4ZB90_9ACTN</name>
<dbReference type="InterPro" id="IPR052908">
    <property type="entry name" value="AP-4-A_phosphorylase"/>
</dbReference>
<sequence>MDGVDDHRVSQDGVGDPDQLDRLWTPHRIAYIRGEKKPADGTPGECPFCRVPGLPDEEGLVVARGELAFVVLNLYPYAPGHLMICPYRHVADYTETTDTEAAEIAALTKRAMTVIREVSGAGGFNLGMNQGAIAGAGISAHLHQHVVPRWPGDQNFMPIIGRTKTLPELLTDTRQLLAEAWPPVRS</sequence>
<dbReference type="OrthoDB" id="9784774at2"/>
<comment type="caution">
    <text evidence="7">The sequence shown here is derived from an EMBL/GenBank/DDBJ whole genome shotgun (WGS) entry which is preliminary data.</text>
</comment>
<keyword evidence="8" id="KW-1185">Reference proteome</keyword>
<feature type="short sequence motif" description="Histidine triad motif" evidence="4">
    <location>
        <begin position="141"/>
        <end position="145"/>
    </location>
</feature>
<evidence type="ECO:0000313" key="8">
    <source>
        <dbReference type="Proteomes" id="UP000295198"/>
    </source>
</evidence>
<feature type="binding site" evidence="3">
    <location>
        <position position="145"/>
    </location>
    <ligand>
        <name>substrate</name>
    </ligand>
</feature>
<dbReference type="PROSITE" id="PS51084">
    <property type="entry name" value="HIT_2"/>
    <property type="match status" value="1"/>
</dbReference>
<dbReference type="InterPro" id="IPR011146">
    <property type="entry name" value="HIT-like"/>
</dbReference>
<feature type="domain" description="HIT" evidence="6">
    <location>
        <begin position="47"/>
        <end position="156"/>
    </location>
</feature>
<feature type="active site" description="Tele-AMP-histidine intermediate" evidence="2">
    <location>
        <position position="143"/>
    </location>
</feature>
<feature type="binding site" evidence="3">
    <location>
        <position position="73"/>
    </location>
    <ligand>
        <name>substrate</name>
    </ligand>
</feature>
<dbReference type="PANTHER" id="PTHR42997:SF1">
    <property type="entry name" value="AP-4-A PHOSPHORYLASE"/>
    <property type="match status" value="1"/>
</dbReference>
<dbReference type="Proteomes" id="UP000295198">
    <property type="component" value="Unassembled WGS sequence"/>
</dbReference>
<dbReference type="Pfam" id="PF01230">
    <property type="entry name" value="HIT"/>
    <property type="match status" value="1"/>
</dbReference>
<dbReference type="EMBL" id="SDKM01000020">
    <property type="protein sequence ID" value="RYP84908.1"/>
    <property type="molecule type" value="Genomic_DNA"/>
</dbReference>
<proteinExistence type="predicted"/>
<evidence type="ECO:0000256" key="1">
    <source>
        <dbReference type="ARBA" id="ARBA00022741"/>
    </source>
</evidence>
<dbReference type="GO" id="GO:0003824">
    <property type="term" value="F:catalytic activity"/>
    <property type="evidence" value="ECO:0007669"/>
    <property type="project" value="InterPro"/>
</dbReference>
<evidence type="ECO:0000256" key="5">
    <source>
        <dbReference type="SAM" id="MobiDB-lite"/>
    </source>
</evidence>
<dbReference type="SUPFAM" id="SSF54197">
    <property type="entry name" value="HIT-like"/>
    <property type="match status" value="1"/>
</dbReference>
<evidence type="ECO:0000256" key="4">
    <source>
        <dbReference type="PROSITE-ProRule" id="PRU00464"/>
    </source>
</evidence>
<dbReference type="InterPro" id="IPR036265">
    <property type="entry name" value="HIT-like_sf"/>
</dbReference>
<dbReference type="Gene3D" id="3.30.428.10">
    <property type="entry name" value="HIT-like"/>
    <property type="match status" value="1"/>
</dbReference>
<keyword evidence="1" id="KW-0547">Nucleotide-binding</keyword>
<reference evidence="7 8" key="1">
    <citation type="submission" date="2019-01" db="EMBL/GenBank/DDBJ databases">
        <title>Nocardioides guangzhouensis sp. nov., an actinobacterium isolated from soil.</title>
        <authorList>
            <person name="Fu Y."/>
            <person name="Cai Y."/>
            <person name="Lin Z."/>
            <person name="Chen P."/>
        </authorList>
    </citation>
    <scope>NUCLEOTIDE SEQUENCE [LARGE SCALE GENOMIC DNA]</scope>
    <source>
        <strain evidence="7 8">130</strain>
    </source>
</reference>
<dbReference type="GO" id="GO:0000166">
    <property type="term" value="F:nucleotide binding"/>
    <property type="evidence" value="ECO:0007669"/>
    <property type="project" value="UniProtKB-KW"/>
</dbReference>
<dbReference type="RefSeq" id="WP_134718377.1">
    <property type="nucleotide sequence ID" value="NZ_SDKM01000020.1"/>
</dbReference>
<dbReference type="PANTHER" id="PTHR42997">
    <property type="entry name" value="HIT FAMILY HYDROLASE"/>
    <property type="match status" value="1"/>
</dbReference>
<evidence type="ECO:0000256" key="3">
    <source>
        <dbReference type="PIRSR" id="PIRSR639383-2"/>
    </source>
</evidence>
<feature type="region of interest" description="Disordered" evidence="5">
    <location>
        <begin position="1"/>
        <end position="21"/>
    </location>
</feature>
<dbReference type="AlphaFoldDB" id="A0A4Q4ZB90"/>
<gene>
    <name evidence="7" type="ORF">EKO23_14160</name>
</gene>
<evidence type="ECO:0000313" key="7">
    <source>
        <dbReference type="EMBL" id="RYP84908.1"/>
    </source>
</evidence>
<protein>
    <submittedName>
        <fullName evidence="7">HIT domain-containing protein</fullName>
    </submittedName>
</protein>
<dbReference type="CDD" id="cd01275">
    <property type="entry name" value="FHIT"/>
    <property type="match status" value="1"/>
</dbReference>
<organism evidence="7 8">
    <name type="scientific">Nocardioides guangzhouensis</name>
    <dbReference type="NCBI Taxonomy" id="2497878"/>
    <lineage>
        <taxon>Bacteria</taxon>
        <taxon>Bacillati</taxon>
        <taxon>Actinomycetota</taxon>
        <taxon>Actinomycetes</taxon>
        <taxon>Propionibacteriales</taxon>
        <taxon>Nocardioidaceae</taxon>
        <taxon>Nocardioides</taxon>
    </lineage>
</organism>
<evidence type="ECO:0000256" key="2">
    <source>
        <dbReference type="PIRSR" id="PIRSR639383-1"/>
    </source>
</evidence>
<dbReference type="InterPro" id="IPR039383">
    <property type="entry name" value="FHIT"/>
</dbReference>